<dbReference type="InterPro" id="IPR046286">
    <property type="entry name" value="DUF6323"/>
</dbReference>
<dbReference type="AlphaFoldDB" id="A0A8J7VXW5"/>
<dbReference type="Proteomes" id="UP000675664">
    <property type="component" value="Unassembled WGS sequence"/>
</dbReference>
<proteinExistence type="predicted"/>
<reference evidence="2" key="1">
    <citation type="submission" date="2021-04" db="EMBL/GenBank/DDBJ databases">
        <title>Sinoanaerobacter chloroacetimidivorans sp. nov., an obligate anaerobic bacterium isolated from anaerobic sludge.</title>
        <authorList>
            <person name="Bao Y."/>
        </authorList>
    </citation>
    <scope>NUCLEOTIDE SEQUENCE</scope>
    <source>
        <strain evidence="2">BAD-6</strain>
    </source>
</reference>
<sequence>MSIDFLPTELLRQAAITEVLKCNEITARYGLSLSAPEVHQLVETRDEVLKSNGRIEFSGGIINKLIIEFCDSPYLSQFHYAPTLNELIETFYYFKNESLDEISDDELLSLMKEYFDRRCQGSIELLQSRELELLARNIRYGTTDYTDLDYGEEEDPDREWDEEDWDEQY</sequence>
<evidence type="ECO:0000256" key="1">
    <source>
        <dbReference type="SAM" id="MobiDB-lite"/>
    </source>
</evidence>
<evidence type="ECO:0000313" key="3">
    <source>
        <dbReference type="Proteomes" id="UP000675664"/>
    </source>
</evidence>
<dbReference type="Pfam" id="PF19848">
    <property type="entry name" value="DUF6323"/>
    <property type="match status" value="1"/>
</dbReference>
<organism evidence="2 3">
    <name type="scientific">Sinanaerobacter chloroacetimidivorans</name>
    <dbReference type="NCBI Taxonomy" id="2818044"/>
    <lineage>
        <taxon>Bacteria</taxon>
        <taxon>Bacillati</taxon>
        <taxon>Bacillota</taxon>
        <taxon>Clostridia</taxon>
        <taxon>Peptostreptococcales</taxon>
        <taxon>Anaerovoracaceae</taxon>
        <taxon>Sinanaerobacter</taxon>
    </lineage>
</organism>
<reference evidence="2" key="2">
    <citation type="submission" date="2021-04" db="EMBL/GenBank/DDBJ databases">
        <authorList>
            <person name="Liu J."/>
        </authorList>
    </citation>
    <scope>NUCLEOTIDE SEQUENCE</scope>
    <source>
        <strain evidence="2">BAD-6</strain>
    </source>
</reference>
<gene>
    <name evidence="2" type="ORF">KCX82_04315</name>
</gene>
<protein>
    <submittedName>
        <fullName evidence="2">Uncharacterized protein</fullName>
    </submittedName>
</protein>
<name>A0A8J7VXW5_9FIRM</name>
<evidence type="ECO:0000313" key="2">
    <source>
        <dbReference type="EMBL" id="MBR0597087.1"/>
    </source>
</evidence>
<comment type="caution">
    <text evidence="2">The sequence shown here is derived from an EMBL/GenBank/DDBJ whole genome shotgun (WGS) entry which is preliminary data.</text>
</comment>
<accession>A0A8J7VXW5</accession>
<dbReference type="RefSeq" id="WP_227017216.1">
    <property type="nucleotide sequence ID" value="NZ_JAGSND010000002.1"/>
</dbReference>
<keyword evidence="3" id="KW-1185">Reference proteome</keyword>
<feature type="region of interest" description="Disordered" evidence="1">
    <location>
        <begin position="146"/>
        <end position="169"/>
    </location>
</feature>
<dbReference type="EMBL" id="JAGSND010000002">
    <property type="protein sequence ID" value="MBR0597087.1"/>
    <property type="molecule type" value="Genomic_DNA"/>
</dbReference>